<organism evidence="1 2">
    <name type="scientific">Mytilus coruscus</name>
    <name type="common">Sea mussel</name>
    <dbReference type="NCBI Taxonomy" id="42192"/>
    <lineage>
        <taxon>Eukaryota</taxon>
        <taxon>Metazoa</taxon>
        <taxon>Spiralia</taxon>
        <taxon>Lophotrochozoa</taxon>
        <taxon>Mollusca</taxon>
        <taxon>Bivalvia</taxon>
        <taxon>Autobranchia</taxon>
        <taxon>Pteriomorphia</taxon>
        <taxon>Mytilida</taxon>
        <taxon>Mytiloidea</taxon>
        <taxon>Mytilidae</taxon>
        <taxon>Mytilinae</taxon>
        <taxon>Mytilus</taxon>
    </lineage>
</organism>
<evidence type="ECO:0000313" key="1">
    <source>
        <dbReference type="EMBL" id="CAC5368364.1"/>
    </source>
</evidence>
<dbReference type="OrthoDB" id="10634098at2759"/>
<evidence type="ECO:0000313" key="2">
    <source>
        <dbReference type="Proteomes" id="UP000507470"/>
    </source>
</evidence>
<reference evidence="1 2" key="1">
    <citation type="submission" date="2020-06" db="EMBL/GenBank/DDBJ databases">
        <authorList>
            <person name="Li R."/>
            <person name="Bekaert M."/>
        </authorList>
    </citation>
    <scope>NUCLEOTIDE SEQUENCE [LARGE SCALE GENOMIC DNA]</scope>
    <source>
        <strain evidence="2">wild</strain>
    </source>
</reference>
<accession>A0A6J8AHY2</accession>
<keyword evidence="2" id="KW-1185">Reference proteome</keyword>
<protein>
    <submittedName>
        <fullName evidence="1">Uncharacterized protein</fullName>
    </submittedName>
</protein>
<dbReference type="AlphaFoldDB" id="A0A6J8AHY2"/>
<sequence>MSRGCTVVDLAIIVKRKKKGLWLHPPNRFKLTGTSVLDNTKLKSTPVNINFKLTANRSDSELAKAPFKQRYKKKFLPSRDEIIVEEIIAIIPSVLQHLTKGRFERGFLFTSEGNQFRKISGFQHCIEITFRCPKMIFLRSPRKWCTIKAILKKLLEMNNVLLQEVAIICNNDQSFSHAAEIDQYAQNNWISLKDTDCSKLFEGLGLDSLKNLLKHHDKVVKKKDVQERISAEVQTRMDHGTSSEIHAVATLVSKILPIYYPDTKYIEEGAFKITHDGKPFILVSPDGSIG</sequence>
<dbReference type="EMBL" id="CACVKT020001466">
    <property type="protein sequence ID" value="CAC5368364.1"/>
    <property type="molecule type" value="Genomic_DNA"/>
</dbReference>
<gene>
    <name evidence="1" type="ORF">MCOR_7935</name>
</gene>
<proteinExistence type="predicted"/>
<name>A0A6J8AHY2_MYTCO</name>
<dbReference type="Proteomes" id="UP000507470">
    <property type="component" value="Unassembled WGS sequence"/>
</dbReference>